<dbReference type="AlphaFoldDB" id="A0A6A2XL52"/>
<proteinExistence type="predicted"/>
<name>A0A6A2XL52_HIBSY</name>
<keyword evidence="4" id="KW-1185">Reference proteome</keyword>
<dbReference type="InterPro" id="IPR036318">
    <property type="entry name" value="FAD-bd_PCMH-like_sf"/>
</dbReference>
<comment type="caution">
    <text evidence="3">The sequence shown here is derived from an EMBL/GenBank/DDBJ whole genome shotgun (WGS) entry which is preliminary data.</text>
</comment>
<dbReference type="Pfam" id="PF01565">
    <property type="entry name" value="FAD_binding_4"/>
    <property type="match status" value="1"/>
</dbReference>
<evidence type="ECO:0000256" key="1">
    <source>
        <dbReference type="ARBA" id="ARBA00001974"/>
    </source>
</evidence>
<evidence type="ECO:0000313" key="3">
    <source>
        <dbReference type="EMBL" id="KAE8670520.1"/>
    </source>
</evidence>
<dbReference type="Proteomes" id="UP000436088">
    <property type="component" value="Unassembled WGS sequence"/>
</dbReference>
<sequence>MSQSIGSPKASSIVIPPTNPNFTSVLNARIRNARFNRSSTPKPVIIIITPMDPTHVSAVVLYAQKVGFHLKTHESAWVQAGAALGEVYHGIWKQSKVHGFPAGVCPTVGAGGHIASGGYGTMIRKYGLSIDHVVDATIVDASGKILDRKAMGEDLFWAIRGGGGGSFGVITSYKIKLVRVPEKVTVFRVQQSIAEKGTGMAFKWQTVAAKTDSNLFTRMLLQVATRYEELYRNELDRVRSLMGKFRTRNGTKGLESLWEKMAENPKVGLTCNSYADATHLKQARALHAFLTPFVSKNPRRAFLNYRVVDIGTGKTWTYEDGKSYGLSYYAANYCQDQS</sequence>
<feature type="domain" description="FAD-binding PCMH-type" evidence="2">
    <location>
        <begin position="1"/>
        <end position="180"/>
    </location>
</feature>
<dbReference type="InterPro" id="IPR016167">
    <property type="entry name" value="FAD-bd_PCMH_sub1"/>
</dbReference>
<dbReference type="GO" id="GO:0071949">
    <property type="term" value="F:FAD binding"/>
    <property type="evidence" value="ECO:0007669"/>
    <property type="project" value="InterPro"/>
</dbReference>
<dbReference type="PROSITE" id="PS51387">
    <property type="entry name" value="FAD_PCMH"/>
    <property type="match status" value="1"/>
</dbReference>
<dbReference type="InterPro" id="IPR016166">
    <property type="entry name" value="FAD-bd_PCMH"/>
</dbReference>
<dbReference type="SUPFAM" id="SSF56176">
    <property type="entry name" value="FAD-binding/transporter-associated domain-like"/>
    <property type="match status" value="1"/>
</dbReference>
<protein>
    <recommendedName>
        <fullName evidence="2">FAD-binding PCMH-type domain-containing protein</fullName>
    </recommendedName>
</protein>
<organism evidence="3 4">
    <name type="scientific">Hibiscus syriacus</name>
    <name type="common">Rose of Sharon</name>
    <dbReference type="NCBI Taxonomy" id="106335"/>
    <lineage>
        <taxon>Eukaryota</taxon>
        <taxon>Viridiplantae</taxon>
        <taxon>Streptophyta</taxon>
        <taxon>Embryophyta</taxon>
        <taxon>Tracheophyta</taxon>
        <taxon>Spermatophyta</taxon>
        <taxon>Magnoliopsida</taxon>
        <taxon>eudicotyledons</taxon>
        <taxon>Gunneridae</taxon>
        <taxon>Pentapetalae</taxon>
        <taxon>rosids</taxon>
        <taxon>malvids</taxon>
        <taxon>Malvales</taxon>
        <taxon>Malvaceae</taxon>
        <taxon>Malvoideae</taxon>
        <taxon>Hibiscus</taxon>
    </lineage>
</organism>
<reference evidence="3" key="1">
    <citation type="submission" date="2019-09" db="EMBL/GenBank/DDBJ databases">
        <title>Draft genome information of white flower Hibiscus syriacus.</title>
        <authorList>
            <person name="Kim Y.-M."/>
        </authorList>
    </citation>
    <scope>NUCLEOTIDE SEQUENCE [LARGE SCALE GENOMIC DNA]</scope>
    <source>
        <strain evidence="3">YM2019G1</strain>
    </source>
</reference>
<evidence type="ECO:0000259" key="2">
    <source>
        <dbReference type="PROSITE" id="PS51387"/>
    </source>
</evidence>
<dbReference type="PANTHER" id="PTHR32448">
    <property type="entry name" value="OS08G0158400 PROTEIN"/>
    <property type="match status" value="1"/>
</dbReference>
<dbReference type="Gene3D" id="3.30.43.10">
    <property type="entry name" value="Uridine Diphospho-n-acetylenolpyruvylglucosamine Reductase, domain 2"/>
    <property type="match status" value="1"/>
</dbReference>
<gene>
    <name evidence="3" type="ORF">F3Y22_tig00112127pilonHSYRG00054</name>
</gene>
<dbReference type="InterPro" id="IPR016169">
    <property type="entry name" value="FAD-bd_PCMH_sub2"/>
</dbReference>
<dbReference type="InterPro" id="IPR006094">
    <property type="entry name" value="Oxid_FAD_bind_N"/>
</dbReference>
<dbReference type="Gene3D" id="3.30.465.10">
    <property type="match status" value="2"/>
</dbReference>
<accession>A0A6A2XL52</accession>
<dbReference type="EMBL" id="VEPZ02001508">
    <property type="protein sequence ID" value="KAE8670520.1"/>
    <property type="molecule type" value="Genomic_DNA"/>
</dbReference>
<comment type="cofactor">
    <cofactor evidence="1">
        <name>FAD</name>
        <dbReference type="ChEBI" id="CHEBI:57692"/>
    </cofactor>
</comment>
<evidence type="ECO:0000313" key="4">
    <source>
        <dbReference type="Proteomes" id="UP000436088"/>
    </source>
</evidence>
<dbReference type="Gene3D" id="3.40.462.20">
    <property type="match status" value="2"/>
</dbReference>